<dbReference type="GO" id="GO:0003924">
    <property type="term" value="F:GTPase activity"/>
    <property type="evidence" value="ECO:0007669"/>
    <property type="project" value="TreeGrafter"/>
</dbReference>
<dbReference type="InterPro" id="IPR039761">
    <property type="entry name" value="Bms1/Tsr1"/>
</dbReference>
<feature type="domain" description="Ribosome biogenesis protein BMS1/TSR1 C-terminal" evidence="3">
    <location>
        <begin position="4"/>
        <end position="349"/>
    </location>
</feature>
<protein>
    <recommendedName>
        <fullName evidence="6">Ribosome biogenesis protein BMS1/TSR1 C-terminal domain-containing protein</fullName>
    </recommendedName>
</protein>
<dbReference type="PANTHER" id="PTHR12858:SF2">
    <property type="entry name" value="RIBOSOME BIOGENESIS PROTEIN BMS1 HOMOLOG"/>
    <property type="match status" value="1"/>
</dbReference>
<dbReference type="GO" id="GO:0005525">
    <property type="term" value="F:GTP binding"/>
    <property type="evidence" value="ECO:0007669"/>
    <property type="project" value="TreeGrafter"/>
</dbReference>
<dbReference type="GO" id="GO:0005634">
    <property type="term" value="C:nucleus"/>
    <property type="evidence" value="ECO:0007669"/>
    <property type="project" value="InterPro"/>
</dbReference>
<dbReference type="Pfam" id="PF08142">
    <property type="entry name" value="AARP2CN"/>
    <property type="match status" value="1"/>
</dbReference>
<dbReference type="InterPro" id="IPR007034">
    <property type="entry name" value="BMS1_TSR1_C"/>
</dbReference>
<dbReference type="AlphaFoldDB" id="A0AA41V8X2"/>
<evidence type="ECO:0000313" key="4">
    <source>
        <dbReference type="EMBL" id="MCL7035209.1"/>
    </source>
</evidence>
<feature type="coiled-coil region" evidence="1">
    <location>
        <begin position="418"/>
        <end position="459"/>
    </location>
</feature>
<accession>A0AA41V8X2</accession>
<dbReference type="InterPro" id="IPR012948">
    <property type="entry name" value="AARP2CN"/>
</dbReference>
<dbReference type="GO" id="GO:0000479">
    <property type="term" value="P:endonucleolytic cleavage of tricistronic rRNA transcript (SSU-rRNA, 5.8S rRNA, LSU-rRNA)"/>
    <property type="evidence" value="ECO:0007669"/>
    <property type="project" value="TreeGrafter"/>
</dbReference>
<dbReference type="SMART" id="SM01362">
    <property type="entry name" value="DUF663"/>
    <property type="match status" value="1"/>
</dbReference>
<comment type="caution">
    <text evidence="4">The sequence shown here is derived from an EMBL/GenBank/DDBJ whole genome shotgun (WGS) entry which is preliminary data.</text>
</comment>
<evidence type="ECO:0008006" key="6">
    <source>
        <dbReference type="Google" id="ProtNLM"/>
    </source>
</evidence>
<dbReference type="Proteomes" id="UP001177140">
    <property type="component" value="Unassembled WGS sequence"/>
</dbReference>
<organism evidence="4 5">
    <name type="scientific">Papaver nudicaule</name>
    <name type="common">Iceland poppy</name>
    <dbReference type="NCBI Taxonomy" id="74823"/>
    <lineage>
        <taxon>Eukaryota</taxon>
        <taxon>Viridiplantae</taxon>
        <taxon>Streptophyta</taxon>
        <taxon>Embryophyta</taxon>
        <taxon>Tracheophyta</taxon>
        <taxon>Spermatophyta</taxon>
        <taxon>Magnoliopsida</taxon>
        <taxon>Ranunculales</taxon>
        <taxon>Papaveraceae</taxon>
        <taxon>Papaveroideae</taxon>
        <taxon>Papaver</taxon>
    </lineage>
</organism>
<evidence type="ECO:0000259" key="3">
    <source>
        <dbReference type="SMART" id="SM01362"/>
    </source>
</evidence>
<dbReference type="Pfam" id="PF04950">
    <property type="entry name" value="RIBIOP_C"/>
    <property type="match status" value="1"/>
</dbReference>
<proteinExistence type="predicted"/>
<sequence length="511" mass="58790">MVVNRYLKHEIAKLATYISTMEFYPLSWRAARPYMLVDHFKDVTSQEAVQMDEECPRNIVFEGYLRGCHIEEGTKVHIAGFGDFPLASVTSLTDPFPLPPVDEVIPMGIEGFRAGTYVRFEFHDVPFEMVKNHDPCQPILVGRISLEEENVGYIQVRLERHSWHMKLLKTKDPIIVSVGWRRYQTRPVYALEDCHGSYRVLNYTPENIPCLAMFWGPLAPPGTGLAAVQSLADNKAAFRILAKASVLDFNQAAQIVKKCKRIGTPYKILKKTALIKDMFTSDLEIANFKNAIIQTTSGVHGKINKPAGKNHIRGLETKDGQPREGIAKCTFKRKIRKRDTIFMHVYEQVEVPRFFSPIMRGPEPPDRVWEGVVDTCGASDLPVAANIESFYKSHINPLEVKDLELHSRWSSVMQAEMLATSEEEILSVKRQKEDLKIACDERRREMEFLSRRRQTLEKLRAVHIIESQKKHRKTEKQSLISEKHLKLLKRLRKDVMKGFNEYEKGKKRTAR</sequence>
<evidence type="ECO:0000313" key="5">
    <source>
        <dbReference type="Proteomes" id="UP001177140"/>
    </source>
</evidence>
<dbReference type="GO" id="GO:0000462">
    <property type="term" value="P:maturation of SSU-rRNA from tricistronic rRNA transcript (SSU-rRNA, 5.8S rRNA, LSU-rRNA)"/>
    <property type="evidence" value="ECO:0007669"/>
    <property type="project" value="TreeGrafter"/>
</dbReference>
<evidence type="ECO:0000259" key="2">
    <source>
        <dbReference type="SMART" id="SM00785"/>
    </source>
</evidence>
<dbReference type="GO" id="GO:0030686">
    <property type="term" value="C:90S preribosome"/>
    <property type="evidence" value="ECO:0007669"/>
    <property type="project" value="TreeGrafter"/>
</dbReference>
<feature type="domain" description="AARP2CN" evidence="2">
    <location>
        <begin position="10"/>
        <end position="96"/>
    </location>
</feature>
<dbReference type="PANTHER" id="PTHR12858">
    <property type="entry name" value="RIBOSOME BIOGENESIS PROTEIN"/>
    <property type="match status" value="1"/>
</dbReference>
<dbReference type="SMART" id="SM00785">
    <property type="entry name" value="AARP2CN"/>
    <property type="match status" value="1"/>
</dbReference>
<keyword evidence="1" id="KW-0175">Coiled coil</keyword>
<dbReference type="EMBL" id="JAJJMA010154271">
    <property type="protein sequence ID" value="MCL7035209.1"/>
    <property type="molecule type" value="Genomic_DNA"/>
</dbReference>
<name>A0AA41V8X2_PAPNU</name>
<keyword evidence="5" id="KW-1185">Reference proteome</keyword>
<reference evidence="4" key="1">
    <citation type="submission" date="2022-03" db="EMBL/GenBank/DDBJ databases">
        <title>A functionally conserved STORR gene fusion in Papaver species that diverged 16.8 million years ago.</title>
        <authorList>
            <person name="Catania T."/>
        </authorList>
    </citation>
    <scope>NUCLEOTIDE SEQUENCE</scope>
    <source>
        <strain evidence="4">S-191538</strain>
    </source>
</reference>
<dbReference type="GO" id="GO:0034511">
    <property type="term" value="F:U3 snoRNA binding"/>
    <property type="evidence" value="ECO:0007669"/>
    <property type="project" value="TreeGrafter"/>
</dbReference>
<gene>
    <name evidence="4" type="ORF">MKW94_022797</name>
</gene>
<evidence type="ECO:0000256" key="1">
    <source>
        <dbReference type="SAM" id="Coils"/>
    </source>
</evidence>